<gene>
    <name evidence="2" type="ORF">CPEL01642_LOCUS6308</name>
</gene>
<feature type="region of interest" description="Disordered" evidence="1">
    <location>
        <begin position="146"/>
        <end position="166"/>
    </location>
</feature>
<reference evidence="2" key="1">
    <citation type="submission" date="2021-01" db="EMBL/GenBank/DDBJ databases">
        <authorList>
            <person name="Corre E."/>
            <person name="Pelletier E."/>
            <person name="Niang G."/>
            <person name="Scheremetjew M."/>
            <person name="Finn R."/>
            <person name="Kale V."/>
            <person name="Holt S."/>
            <person name="Cochrane G."/>
            <person name="Meng A."/>
            <person name="Brown T."/>
            <person name="Cohen L."/>
        </authorList>
    </citation>
    <scope>NUCLEOTIDE SEQUENCE</scope>
    <source>
        <strain evidence="2">PLY182g</strain>
    </source>
</reference>
<proteinExistence type="predicted"/>
<dbReference type="AlphaFoldDB" id="A0A7S0PWY2"/>
<protein>
    <submittedName>
        <fullName evidence="2">Uncharacterized protein</fullName>
    </submittedName>
</protein>
<sequence>MGAGVGLRSGIVTEPSWQADLSRFSSGSHRERLLVGHQRSPNSNVKPMADVLRARAARFRAEARRPPPPLPKDRMAWTGGKIVTNSKDACLLKFIERKVAQGQELTADQQRALRALQPSCDADANTRANDATNVRTVPAVKRDAALSKRDAVQPAAQSKSTAAHACPEKRRLLKKLREVEALGQKRAAGERLEVNQETKLQSKSALLAQLAQLAGE</sequence>
<evidence type="ECO:0000256" key="1">
    <source>
        <dbReference type="SAM" id="MobiDB-lite"/>
    </source>
</evidence>
<evidence type="ECO:0000313" key="2">
    <source>
        <dbReference type="EMBL" id="CAD8602975.1"/>
    </source>
</evidence>
<dbReference type="EMBL" id="HBEY01013091">
    <property type="protein sequence ID" value="CAD8602975.1"/>
    <property type="molecule type" value="Transcribed_RNA"/>
</dbReference>
<name>A0A7S0PWY2_9EUKA</name>
<accession>A0A7S0PWY2</accession>
<organism evidence="2">
    <name type="scientific">Coccolithus braarudii</name>
    <dbReference type="NCBI Taxonomy" id="221442"/>
    <lineage>
        <taxon>Eukaryota</taxon>
        <taxon>Haptista</taxon>
        <taxon>Haptophyta</taxon>
        <taxon>Prymnesiophyceae</taxon>
        <taxon>Coccolithales</taxon>
        <taxon>Coccolithaceae</taxon>
        <taxon>Coccolithus</taxon>
    </lineage>
</organism>